<protein>
    <submittedName>
        <fullName evidence="1">Exo-alpha-sialidase</fullName>
    </submittedName>
</protein>
<dbReference type="InterPro" id="IPR036278">
    <property type="entry name" value="Sialidase_sf"/>
</dbReference>
<dbReference type="SUPFAM" id="SSF50939">
    <property type="entry name" value="Sialidases"/>
    <property type="match status" value="1"/>
</dbReference>
<comment type="caution">
    <text evidence="1">The sequence shown here is derived from an EMBL/GenBank/DDBJ whole genome shotgun (WGS) entry which is preliminary data.</text>
</comment>
<reference evidence="1 2" key="1">
    <citation type="journal article" date="2019" name="Nat. Microbiol.">
        <title>Mediterranean grassland soil C-N compound turnover is dependent on rainfall and depth, and is mediated by genomically divergent microorganisms.</title>
        <authorList>
            <person name="Diamond S."/>
            <person name="Andeer P.F."/>
            <person name="Li Z."/>
            <person name="Crits-Christoph A."/>
            <person name="Burstein D."/>
            <person name="Anantharaman K."/>
            <person name="Lane K.R."/>
            <person name="Thomas B.C."/>
            <person name="Pan C."/>
            <person name="Northen T.R."/>
            <person name="Banfield J.F."/>
        </authorList>
    </citation>
    <scope>NUCLEOTIDE SEQUENCE [LARGE SCALE GENOMIC DNA]</scope>
    <source>
        <strain evidence="1">WS_11</strain>
    </source>
</reference>
<proteinExistence type="predicted"/>
<organism evidence="1 2">
    <name type="scientific">Eiseniibacteriota bacterium</name>
    <dbReference type="NCBI Taxonomy" id="2212470"/>
    <lineage>
        <taxon>Bacteria</taxon>
        <taxon>Candidatus Eiseniibacteriota</taxon>
    </lineage>
</organism>
<dbReference type="EMBL" id="VBPB01000080">
    <property type="protein sequence ID" value="TMQ73166.1"/>
    <property type="molecule type" value="Genomic_DNA"/>
</dbReference>
<gene>
    <name evidence="1" type="ORF">E6K81_05505</name>
</gene>
<evidence type="ECO:0000313" key="1">
    <source>
        <dbReference type="EMBL" id="TMQ73166.1"/>
    </source>
</evidence>
<dbReference type="CDD" id="cd15482">
    <property type="entry name" value="Sialidase_non-viral"/>
    <property type="match status" value="1"/>
</dbReference>
<dbReference type="Gene3D" id="2.120.10.10">
    <property type="match status" value="1"/>
</dbReference>
<name>A0A538UB97_UNCEI</name>
<dbReference type="Gene3D" id="2.60.120.380">
    <property type="match status" value="1"/>
</dbReference>
<dbReference type="AlphaFoldDB" id="A0A538UB97"/>
<dbReference type="Proteomes" id="UP000319771">
    <property type="component" value="Unassembled WGS sequence"/>
</dbReference>
<evidence type="ECO:0000313" key="2">
    <source>
        <dbReference type="Proteomes" id="UP000319771"/>
    </source>
</evidence>
<sequence length="872" mass="92122">MRDRLRSSRGLPRPLLVSGLTLLLGACGALAPRPAAAAGAARLSNAGQRLFEASLAEGRLGHHPLAAWVRERQRLEAADLTVLGSGDTPRAPAPDHTLTAPNLAYDILVNDKSGITSCGACPNGFLGQAETSIAAHGRLVVASWNDNKARCQGLGTQGMGYSVDRGGTWFDLGSLPVTDAGTRFRGDPVAMVNANTDEFYVVGLDQGPGVTGVAITRGHIDGASWVTDATHHVATGLDNDFLDKPWMAVDSLSGNVYVTWTNFTGTGEANIEMQRFDAVLNPLGPRQVVYVDPLQGSQGSYTVAGPAGEVYVPWTSYVESWSPLFTQLLVRRSDDFGATFGPVQTIAAVDDNAFSGGPGSRRGFGTVNVAAAVDRSVGPHRGRLHVVWDECLHYKDAPFTASTAAVSLEKDDFFASANPFTVGGKLRGTIDFTNDIDYFKFTGAAGQTFVLHSDSLSLFGANFNLRLLCGTDTIPNNWRVLVGSQADPRAGGMVFTLPSTGTYYLQCDGTGAAGPNSYALSTAWDTPTPGERGRDERDQFAAYSDDGTTWSTPVRLNDDPPRFDGCFPSVTVDGTGRVHAFSFSWRNDPVCGALSDQYLTSSGDGGATWGANRRVTDVTDFWSIFASCTAANHGDYEQLTSDGDDVLMCFPDSRLGDPDVFVDVSRLRADGSCVAATTLPAGTQTHLTFSLANDGNFATPLSWALTDDGGWLTGAQPALAGTVSLPGGGGSQPVVASFHVPPDCAGDSSVIHFVVADPFIPGRYDTCQTVVHCGAPTAVDEPGDRRLALGTPRPIPTSGAVDVEVSLPDGAAAALEVVDVGGRLLFSRPVGDLGPGRHLVRLEETRGAPAGVYWLRLRHAGQATVRRMMIVE</sequence>
<accession>A0A538UB97</accession>
<dbReference type="PROSITE" id="PS51257">
    <property type="entry name" value="PROKAR_LIPOPROTEIN"/>
    <property type="match status" value="1"/>
</dbReference>